<comment type="caution">
    <text evidence="1">The sequence shown here is derived from an EMBL/GenBank/DDBJ whole genome shotgun (WGS) entry which is preliminary data.</text>
</comment>
<proteinExistence type="predicted"/>
<keyword evidence="2" id="KW-1185">Reference proteome</keyword>
<evidence type="ECO:0000313" key="1">
    <source>
        <dbReference type="EMBL" id="MBM7614935.1"/>
    </source>
</evidence>
<name>A0ABS2NPS3_9FIRM</name>
<organism evidence="1 2">
    <name type="scientific">Alkaliphilus hydrothermalis</name>
    <dbReference type="NCBI Taxonomy" id="1482730"/>
    <lineage>
        <taxon>Bacteria</taxon>
        <taxon>Bacillati</taxon>
        <taxon>Bacillota</taxon>
        <taxon>Clostridia</taxon>
        <taxon>Peptostreptococcales</taxon>
        <taxon>Natronincolaceae</taxon>
        <taxon>Alkaliphilus</taxon>
    </lineage>
</organism>
<evidence type="ECO:0000313" key="2">
    <source>
        <dbReference type="Proteomes" id="UP001314796"/>
    </source>
</evidence>
<reference evidence="1 2" key="1">
    <citation type="submission" date="2021-01" db="EMBL/GenBank/DDBJ databases">
        <title>Genomic Encyclopedia of Type Strains, Phase IV (KMG-IV): sequencing the most valuable type-strain genomes for metagenomic binning, comparative biology and taxonomic classification.</title>
        <authorList>
            <person name="Goeker M."/>
        </authorList>
    </citation>
    <scope>NUCLEOTIDE SEQUENCE [LARGE SCALE GENOMIC DNA]</scope>
    <source>
        <strain evidence="1 2">DSM 25890</strain>
    </source>
</reference>
<accession>A0ABS2NPS3</accession>
<dbReference type="Proteomes" id="UP001314796">
    <property type="component" value="Unassembled WGS sequence"/>
</dbReference>
<dbReference type="EMBL" id="JAFBEE010000008">
    <property type="protein sequence ID" value="MBM7614935.1"/>
    <property type="molecule type" value="Genomic_DNA"/>
</dbReference>
<protein>
    <submittedName>
        <fullName evidence="1">Uncharacterized protein</fullName>
    </submittedName>
</protein>
<sequence>MIGVYGSMGFNENCLNSSWMGKIKYYTMRGARMEFLITEIAKTELKKRYEGDYLRISPKTKT</sequence>
<gene>
    <name evidence="1" type="ORF">JOC73_001497</name>
</gene>